<keyword evidence="3" id="KW-1185">Reference proteome</keyword>
<keyword evidence="1" id="KW-0175">Coiled coil</keyword>
<name>A0A9P0D2J1_9CUCU</name>
<evidence type="ECO:0000313" key="2">
    <source>
        <dbReference type="EMBL" id="CAH1110155.1"/>
    </source>
</evidence>
<dbReference type="AlphaFoldDB" id="A0A9P0D2J1"/>
<sequence>MKHVNISKNTKFFDASNDIRDNDIENHAESVSFLTLKCDLKVAKVKLDASKRLASELERTINNQELIISLLQNPKNLEVNYGPNTNNRSAVATVSLKSEYARIVNLASN</sequence>
<organism evidence="2 3">
    <name type="scientific">Psylliodes chrysocephalus</name>
    <dbReference type="NCBI Taxonomy" id="3402493"/>
    <lineage>
        <taxon>Eukaryota</taxon>
        <taxon>Metazoa</taxon>
        <taxon>Ecdysozoa</taxon>
        <taxon>Arthropoda</taxon>
        <taxon>Hexapoda</taxon>
        <taxon>Insecta</taxon>
        <taxon>Pterygota</taxon>
        <taxon>Neoptera</taxon>
        <taxon>Endopterygota</taxon>
        <taxon>Coleoptera</taxon>
        <taxon>Polyphaga</taxon>
        <taxon>Cucujiformia</taxon>
        <taxon>Chrysomeloidea</taxon>
        <taxon>Chrysomelidae</taxon>
        <taxon>Galerucinae</taxon>
        <taxon>Alticini</taxon>
        <taxon>Psylliodes</taxon>
    </lineage>
</organism>
<feature type="coiled-coil region" evidence="1">
    <location>
        <begin position="40"/>
        <end position="67"/>
    </location>
</feature>
<reference evidence="2" key="1">
    <citation type="submission" date="2022-01" db="EMBL/GenBank/DDBJ databases">
        <authorList>
            <person name="King R."/>
        </authorList>
    </citation>
    <scope>NUCLEOTIDE SEQUENCE</scope>
</reference>
<evidence type="ECO:0000313" key="3">
    <source>
        <dbReference type="Proteomes" id="UP001153636"/>
    </source>
</evidence>
<gene>
    <name evidence="2" type="ORF">PSYICH_LOCUS9826</name>
</gene>
<dbReference type="OrthoDB" id="429813at2759"/>
<dbReference type="EMBL" id="OV651816">
    <property type="protein sequence ID" value="CAH1110155.1"/>
    <property type="molecule type" value="Genomic_DNA"/>
</dbReference>
<dbReference type="Proteomes" id="UP001153636">
    <property type="component" value="Chromosome 4"/>
</dbReference>
<proteinExistence type="predicted"/>
<evidence type="ECO:0000256" key="1">
    <source>
        <dbReference type="SAM" id="Coils"/>
    </source>
</evidence>
<protein>
    <submittedName>
        <fullName evidence="2">Uncharacterized protein</fullName>
    </submittedName>
</protein>
<accession>A0A9P0D2J1</accession>